<dbReference type="InterPro" id="IPR036188">
    <property type="entry name" value="FAD/NAD-bd_sf"/>
</dbReference>
<protein>
    <submittedName>
        <fullName evidence="2">Phytoene dehydrogenase</fullName>
    </submittedName>
</protein>
<dbReference type="PANTHER" id="PTHR46313">
    <property type="match status" value="1"/>
</dbReference>
<evidence type="ECO:0000259" key="1">
    <source>
        <dbReference type="Pfam" id="PF01593"/>
    </source>
</evidence>
<dbReference type="InterPro" id="IPR002937">
    <property type="entry name" value="Amino_oxidase"/>
</dbReference>
<dbReference type="AlphaFoldDB" id="A2CC18"/>
<feature type="domain" description="Amine oxidase" evidence="1">
    <location>
        <begin position="13"/>
        <end position="491"/>
    </location>
</feature>
<dbReference type="RefSeq" id="WP_011826896.1">
    <property type="nucleotide sequence ID" value="NC_008820.1"/>
</dbReference>
<dbReference type="KEGG" id="pmf:P9303_22931"/>
<dbReference type="InterPro" id="IPR014104">
    <property type="entry name" value="Myxoxanthophyll_desat_CrtD"/>
</dbReference>
<dbReference type="GO" id="GO:0016116">
    <property type="term" value="P:carotenoid metabolic process"/>
    <property type="evidence" value="ECO:0007669"/>
    <property type="project" value="InterPro"/>
</dbReference>
<dbReference type="Pfam" id="PF01593">
    <property type="entry name" value="Amino_oxidase"/>
    <property type="match status" value="1"/>
</dbReference>
<dbReference type="InterPro" id="IPR045892">
    <property type="entry name" value="CrtISO-like"/>
</dbReference>
<dbReference type="NCBIfam" id="TIGR02733">
    <property type="entry name" value="desat_CrtD"/>
    <property type="match status" value="1"/>
</dbReference>
<dbReference type="BioCyc" id="PMAR59922:G1G80-2009-MONOMER"/>
<name>A2CC18_PROM3</name>
<gene>
    <name evidence="2" type="ordered locus">P9303_22931</name>
</gene>
<dbReference type="Gene3D" id="3.50.50.60">
    <property type="entry name" value="FAD/NAD(P)-binding domain"/>
    <property type="match status" value="2"/>
</dbReference>
<evidence type="ECO:0000313" key="3">
    <source>
        <dbReference type="Proteomes" id="UP000002274"/>
    </source>
</evidence>
<dbReference type="PANTHER" id="PTHR46313:SF3">
    <property type="entry name" value="PROLYCOPENE ISOMERASE, CHLOROPLASTIC"/>
    <property type="match status" value="1"/>
</dbReference>
<dbReference type="STRING" id="59922.P9303_22931"/>
<reference evidence="2 3" key="1">
    <citation type="journal article" date="2007" name="PLoS Genet.">
        <title>Patterns and implications of gene gain and loss in the evolution of Prochlorococcus.</title>
        <authorList>
            <person name="Kettler G.C."/>
            <person name="Martiny A.C."/>
            <person name="Huang K."/>
            <person name="Zucker J."/>
            <person name="Coleman M.L."/>
            <person name="Rodrigue S."/>
            <person name="Chen F."/>
            <person name="Lapidus A."/>
            <person name="Ferriera S."/>
            <person name="Johnson J."/>
            <person name="Steglich C."/>
            <person name="Church G.M."/>
            <person name="Richardson P."/>
            <person name="Chisholm S.W."/>
        </authorList>
    </citation>
    <scope>NUCLEOTIDE SEQUENCE [LARGE SCALE GENOMIC DNA]</scope>
    <source>
        <strain evidence="2 3">MIT 9303</strain>
    </source>
</reference>
<proteinExistence type="predicted"/>
<evidence type="ECO:0000313" key="2">
    <source>
        <dbReference type="EMBL" id="ABM79028.1"/>
    </source>
</evidence>
<dbReference type="HOGENOM" id="CLU_019722_4_2_3"/>
<dbReference type="GO" id="GO:0016491">
    <property type="term" value="F:oxidoreductase activity"/>
    <property type="evidence" value="ECO:0007669"/>
    <property type="project" value="InterPro"/>
</dbReference>
<dbReference type="SUPFAM" id="SSF51905">
    <property type="entry name" value="FAD/NAD(P)-binding domain"/>
    <property type="match status" value="1"/>
</dbReference>
<organism evidence="2 3">
    <name type="scientific">Prochlorococcus marinus (strain MIT 9303)</name>
    <dbReference type="NCBI Taxonomy" id="59922"/>
    <lineage>
        <taxon>Bacteria</taxon>
        <taxon>Bacillati</taxon>
        <taxon>Cyanobacteriota</taxon>
        <taxon>Cyanophyceae</taxon>
        <taxon>Synechococcales</taxon>
        <taxon>Prochlorococcaceae</taxon>
        <taxon>Prochlorococcus</taxon>
    </lineage>
</organism>
<dbReference type="Proteomes" id="UP000002274">
    <property type="component" value="Chromosome"/>
</dbReference>
<accession>A2CC18</accession>
<sequence length="503" mass="54636">MAEDSIIVIGGGIAGLTATALLAKQGLPVTLVEAHHQPGGCAGTFRRGPYIFDVGATQVAGLEPSGSHERIYRHLNLTMPQAELLNPACAVDLADGSQPIQLWHDPKRWEQEWRYHFPGSEAFWALTAKLHQSNWGFASHDPVVTPRNAWDLGQLLQALRPATITSGLLSSLTVADLLKLCGCAQDQRLRKFLDLQIKLYSQEPLDRTAALYGATVLQMAQAPLGLWHLQGSMQKLSDDLMHALKRDGGQVLLRHRVVGLEVAARGMAWTVSIKTPNGKALELTTPDVVCSLPPQCLRSLMPQGAGMPKAYRQRLMKLPQPSGALVFYGAIDRSALPKNCPVHLQRASKTPGSLFVSISREGDGRAPAGQATVIASVFTATAEWCGLTESTYQERKQTALLAIRQTLESWLDLAPEDWQHQELATPRSFAHWTGRPNGIVGGLGQHPSQFGPFGLASRTPMRGLWLCGDSIHPGEGTAGVSISALMTCRQLMAQRGHQLRVAN</sequence>
<dbReference type="EMBL" id="CP000554">
    <property type="protein sequence ID" value="ABM79028.1"/>
    <property type="molecule type" value="Genomic_DNA"/>
</dbReference>